<evidence type="ECO:0000313" key="6">
    <source>
        <dbReference type="Proteomes" id="UP000422837"/>
    </source>
</evidence>
<dbReference type="AlphaFoldDB" id="A0A1L8SBE2"/>
<sequence>MGKFGKSFLSQVISDGIKGPFVTIMLNTHVGHQNVEKDQIKFKNFAKDAKRRFEKKYPEHSWDLFQTKIDELLADQSFWRNSTTSVAVIITPEDVLVHRLSIRVDDQYYVGETPYVLAVIKNAQFNYPFYLLALNRDSMQVYQVENNQVREVELPEEAPTTIEKALGEEITGGGNFNYSAQGGPNSGGEGVAYHGFSAKDEEVEIDHVNYYQAVDAFFKNDFSNEEHLPMYLFALPENQTLFKKVAKTNFFKAEPSISSSPASLSLKEIQTCTQKLIAELTQKEVGEYGKLLDRKFIDQLVDIVPAAKEGRIANLFVATSNLADGFGEDPDTEYDRRQVLNTLAIDVLENGGEVSILEQKDAPGEKSLTAILRY</sequence>
<dbReference type="EMBL" id="CP046123">
    <property type="protein sequence ID" value="QGN30139.1"/>
    <property type="molecule type" value="Genomic_DNA"/>
</dbReference>
<dbReference type="EMBL" id="JARQDZ010000003">
    <property type="protein sequence ID" value="MDT2982903.1"/>
    <property type="molecule type" value="Genomic_DNA"/>
</dbReference>
<evidence type="ECO:0000313" key="5">
    <source>
        <dbReference type="Proteomes" id="UP000286288"/>
    </source>
</evidence>
<protein>
    <recommendedName>
        <fullName evidence="1">Bacterial archaeo-eukaryotic release factor family 6 domain-containing protein</fullName>
    </recommendedName>
</protein>
<gene>
    <name evidence="4" type="ORF">DW084_08430</name>
    <name evidence="3" type="ORF">GFU50_11720</name>
    <name evidence="2" type="ORF">P7I34_09535</name>
</gene>
<proteinExistence type="predicted"/>
<reference evidence="3 6" key="2">
    <citation type="submission" date="2019-11" db="EMBL/GenBank/DDBJ databases">
        <title>Detection and genome characteristic of a blood enterococcus casselifavus isolate from Zhengzhou,china.</title>
        <authorList>
            <person name="Wen P."/>
        </authorList>
    </citation>
    <scope>NUCLEOTIDE SEQUENCE [LARGE SCALE GENOMIC DNA]</scope>
    <source>
        <strain evidence="3 6">EC291</strain>
    </source>
</reference>
<evidence type="ECO:0000313" key="2">
    <source>
        <dbReference type="EMBL" id="MDT2982903.1"/>
    </source>
</evidence>
<dbReference type="RefSeq" id="WP_005229492.1">
    <property type="nucleotide sequence ID" value="NZ_BAAAXK010000042.1"/>
</dbReference>
<dbReference type="Proteomes" id="UP000422837">
    <property type="component" value="Chromosome"/>
</dbReference>
<accession>A0A1L8SBE2</accession>
<dbReference type="Proteomes" id="UP000286288">
    <property type="component" value="Unassembled WGS sequence"/>
</dbReference>
<evidence type="ECO:0000313" key="4">
    <source>
        <dbReference type="EMBL" id="RHK06565.1"/>
    </source>
</evidence>
<feature type="domain" description="Bacterial archaeo-eukaryotic release factor family 6" evidence="1">
    <location>
        <begin position="127"/>
        <end position="278"/>
    </location>
</feature>
<reference evidence="2 7" key="3">
    <citation type="submission" date="2023-03" db="EMBL/GenBank/DDBJ databases">
        <authorList>
            <person name="Shen W."/>
            <person name="Cai J."/>
        </authorList>
    </citation>
    <scope>NUCLEOTIDE SEQUENCE [LARGE SCALE GENOMIC DNA]</scope>
    <source>
        <strain evidence="2 7">B516</strain>
    </source>
</reference>
<dbReference type="InterPro" id="IPR040628">
    <property type="entry name" value="BaeRF_family6"/>
</dbReference>
<evidence type="ECO:0000259" key="1">
    <source>
        <dbReference type="Pfam" id="PF18848"/>
    </source>
</evidence>
<dbReference type="Pfam" id="PF18848">
    <property type="entry name" value="baeRF_family6"/>
    <property type="match status" value="1"/>
</dbReference>
<evidence type="ECO:0000313" key="7">
    <source>
        <dbReference type="Proteomes" id="UP001253851"/>
    </source>
</evidence>
<dbReference type="Proteomes" id="UP001253851">
    <property type="component" value="Unassembled WGS sequence"/>
</dbReference>
<dbReference type="EMBL" id="QRMZ01000009">
    <property type="protein sequence ID" value="RHK06565.1"/>
    <property type="molecule type" value="Genomic_DNA"/>
</dbReference>
<name>A0A1L8SBE2_ENTCA</name>
<organism evidence="4 5">
    <name type="scientific">Enterococcus casseliflavus</name>
    <name type="common">Enterococcus flavescens</name>
    <dbReference type="NCBI Taxonomy" id="37734"/>
    <lineage>
        <taxon>Bacteria</taxon>
        <taxon>Bacillati</taxon>
        <taxon>Bacillota</taxon>
        <taxon>Bacilli</taxon>
        <taxon>Lactobacillales</taxon>
        <taxon>Enterococcaceae</taxon>
        <taxon>Enterococcus</taxon>
    </lineage>
</organism>
<reference evidence="4 5" key="1">
    <citation type="submission" date="2018-08" db="EMBL/GenBank/DDBJ databases">
        <title>A genome reference for cultivated species of the human gut microbiota.</title>
        <authorList>
            <person name="Zou Y."/>
            <person name="Xue W."/>
            <person name="Luo G."/>
        </authorList>
    </citation>
    <scope>NUCLEOTIDE SEQUENCE [LARGE SCALE GENOMIC DNA]</scope>
    <source>
        <strain evidence="4 5">AF48-16</strain>
    </source>
</reference>
<evidence type="ECO:0000313" key="3">
    <source>
        <dbReference type="EMBL" id="QGN30139.1"/>
    </source>
</evidence>